<dbReference type="STRING" id="679897.HMU00490"/>
<protein>
    <submittedName>
        <fullName evidence="1">Uncharacterized protein</fullName>
    </submittedName>
</protein>
<gene>
    <name evidence="1" type="ordered locus">HMU00490</name>
</gene>
<accession>D3UFP2</accession>
<dbReference type="HOGENOM" id="CLU_010401_0_0_7"/>
<dbReference type="RefSeq" id="WP_013022412.1">
    <property type="nucleotide sequence ID" value="NC_013949.1"/>
</dbReference>
<organism evidence="1 2">
    <name type="scientific">Helicobacter mustelae (strain ATCC 43772 / CCUG 25715 / CIP 103759 / LMG 18044 / NCTC 12198 / R85-136P)</name>
    <name type="common">Campylobacter mustelae</name>
    <dbReference type="NCBI Taxonomy" id="679897"/>
    <lineage>
        <taxon>Bacteria</taxon>
        <taxon>Pseudomonadati</taxon>
        <taxon>Campylobacterota</taxon>
        <taxon>Epsilonproteobacteria</taxon>
        <taxon>Campylobacterales</taxon>
        <taxon>Helicobacteraceae</taxon>
        <taxon>Helicobacter</taxon>
    </lineage>
</organism>
<name>D3UFP2_HELM1</name>
<dbReference type="AlphaFoldDB" id="D3UFP2"/>
<keyword evidence="2" id="KW-1185">Reference proteome</keyword>
<evidence type="ECO:0000313" key="1">
    <source>
        <dbReference type="EMBL" id="CBG39313.1"/>
    </source>
</evidence>
<dbReference type="eggNOG" id="COG3914">
    <property type="taxonomic scope" value="Bacteria"/>
</dbReference>
<dbReference type="Gene3D" id="3.40.50.2000">
    <property type="entry name" value="Glycogen Phosphorylase B"/>
    <property type="match status" value="1"/>
</dbReference>
<proteinExistence type="predicted"/>
<dbReference type="Proteomes" id="UP000001522">
    <property type="component" value="Chromosome"/>
</dbReference>
<reference evidence="1 2" key="1">
    <citation type="journal article" date="2010" name="BMC Genomics">
        <title>Comparative genomics and proteomics of Helicobacter mustelae, an ulcerogenic and carcinogenic gastric pathogen.</title>
        <authorList>
            <person name="O'Toole P.W."/>
            <person name="Snelling W.J."/>
            <person name="Canchaya C."/>
            <person name="Forde B.M."/>
            <person name="Hardie K.R."/>
            <person name="Josenhans C."/>
            <person name="Graham R.L.J."/>
            <person name="McMullan G."/>
            <person name="Parkhill J."/>
            <person name="Belda E."/>
            <person name="Bentley S.D."/>
        </authorList>
    </citation>
    <scope>NUCLEOTIDE SEQUENCE [LARGE SCALE GENOMIC DNA]</scope>
    <source>
        <strain evidence="2">ATCC 43772 / LMG 18044 / NCTC 12198 / 12198</strain>
    </source>
</reference>
<dbReference type="KEGG" id="hms:HMU00490"/>
<dbReference type="SUPFAM" id="SSF53756">
    <property type="entry name" value="UDP-Glycosyltransferase/glycogen phosphorylase"/>
    <property type="match status" value="1"/>
</dbReference>
<evidence type="ECO:0000313" key="2">
    <source>
        <dbReference type="Proteomes" id="UP000001522"/>
    </source>
</evidence>
<sequence length="690" mass="80018">MEKIEKLRELLCSSKDKHDIDRAVFYVMQLLENDADFLKQEIPLEILAGFSQKIYTHIFAHGDIAPCSYLALYALFLYAPDALSKTMEPKLLNSLDALIRIARGSLFAENVSDNENVMLIELLAECLILEGRCQEAMDAYLQNIMLVDIHCLQAQKNIEFLLPFFEKCKIPFEVFAKNLRVVLEERFDDLTPKQKRSVFNWQLHTFWNVKHFFNHRGWLEFYPIWKEKFMRELVADDSARIDFALYLQFFIYHICGNNYSSQAQWREFNQEITLPATKVYSDFAKQFALPNSTPQNSGVIGILRDRLVENSPYKVEYSFLKTLLSDKKFQSRYKIRLYLMSFLEKSDNDKDILQSYRDLGIEVVDILKEQNQALYYNSHLSKALLLRQKMLEDQVEVLISPNNGYGISDFLLAARVCHKQIFWSHGNFVYDHAYLDGRVTHICGGQPKILHEGYEFVGIPVKMDNAFYNPCIPEHLVRQARAPYPLDAKILGNMGRLVKIDSLPFLQTVIEILRANKSCIFLACGAGNVEEIQQKITQIDKDMLSRFYFPGFVDSRIFGHVIDLWLDSFPMQQGESRAEYAAKGKPTLILTQESKQQRKGRLHAFFAQHRGLFVQVLQGSGVSLESMKIFVCEDEDFVAFDMQDYVKKACNLIMMEAGLLAQKMLYQNLLKNFHDALKERDGKKAFLEIL</sequence>
<dbReference type="EMBL" id="FN555004">
    <property type="protein sequence ID" value="CBG39313.1"/>
    <property type="molecule type" value="Genomic_DNA"/>
</dbReference>